<accession>A0A0S4NCW7</accession>
<dbReference type="AlphaFoldDB" id="A0A0S4NCW7"/>
<protein>
    <submittedName>
        <fullName evidence="1">Uncharacterized protein</fullName>
    </submittedName>
</protein>
<organism evidence="1 2">
    <name type="scientific">Candidatus Thermokryptus mobilis</name>
    <dbReference type="NCBI Taxonomy" id="1643428"/>
    <lineage>
        <taxon>Bacteria</taxon>
        <taxon>Pseudomonadati</taxon>
        <taxon>Candidatus Kryptoniota</taxon>
        <taxon>Candidatus Thermokryptus</taxon>
    </lineage>
</organism>
<dbReference type="EMBL" id="FAOO01000030">
    <property type="protein sequence ID" value="CUU09164.1"/>
    <property type="molecule type" value="Genomic_DNA"/>
</dbReference>
<sequence>MKRQLWIKYLVIFLFLFSSFEVNCGVKEALRFAREGIEKAVEIAPKVKKRKSFDSRNYYPGKIEIFYKVSVKRDSTEEIHIKSTGYSDVDKATIEVRLSRIDVVKSLEDALLTAWGMVMKKGFIKSGKKTEKIETRIGDFMVEINVKFEGSEQAQIRFAKIKIKVNSLKDEFENGTIQAIRRYRVSDESFI</sequence>
<proteinExistence type="predicted"/>
<name>A0A0S4NCW7_9BACT</name>
<evidence type="ECO:0000313" key="1">
    <source>
        <dbReference type="EMBL" id="CUU09164.1"/>
    </source>
</evidence>
<dbReference type="STRING" id="1643428.GCA_001442855_02228"/>
<dbReference type="Proteomes" id="UP000320623">
    <property type="component" value="Unassembled WGS sequence"/>
</dbReference>
<dbReference type="OrthoDB" id="9792675at2"/>
<dbReference type="RefSeq" id="WP_140945973.1">
    <property type="nucleotide sequence ID" value="NZ_FAOO01000030.1"/>
</dbReference>
<gene>
    <name evidence="1" type="ORF">JGI1_02280</name>
</gene>
<evidence type="ECO:0000313" key="2">
    <source>
        <dbReference type="Proteomes" id="UP000320623"/>
    </source>
</evidence>
<keyword evidence="2" id="KW-1185">Reference proteome</keyword>
<reference evidence="2" key="1">
    <citation type="submission" date="2015-11" db="EMBL/GenBank/DDBJ databases">
        <authorList>
            <person name="Varghese N."/>
        </authorList>
    </citation>
    <scope>NUCLEOTIDE SEQUENCE [LARGE SCALE GENOMIC DNA]</scope>
</reference>